<sequence>MYCPMRLDCQMMTGVIYNCPNLSECLTNSPLERETALRLYWQNLGINSEEIPPFFPSSLPVCSREEFVYNLDSERRDIIIFGFCLDWENAPGGRVAFDSLSINQLEQLFDHSYLDPNDRQNYAPTHHAFLEFARWQAQKGLEFSFTGYAISPFRRDYRVTLDGLYFRGHVPSFLIQEFVCFAHNADELKVDPYSLRAWWD</sequence>
<evidence type="ECO:0000313" key="2">
    <source>
        <dbReference type="Proteomes" id="UP001526426"/>
    </source>
</evidence>
<organism evidence="1 2">
    <name type="scientific">Spirulina subsalsa FACHB-351</name>
    <dbReference type="NCBI Taxonomy" id="234711"/>
    <lineage>
        <taxon>Bacteria</taxon>
        <taxon>Bacillati</taxon>
        <taxon>Cyanobacteriota</taxon>
        <taxon>Cyanophyceae</taxon>
        <taxon>Spirulinales</taxon>
        <taxon>Spirulinaceae</taxon>
        <taxon>Spirulina</taxon>
    </lineage>
</organism>
<dbReference type="EMBL" id="JAIHOM010000158">
    <property type="protein sequence ID" value="MCW6038649.1"/>
    <property type="molecule type" value="Genomic_DNA"/>
</dbReference>
<keyword evidence="2" id="KW-1185">Reference proteome</keyword>
<reference evidence="1 2" key="1">
    <citation type="submission" date="2021-08" db="EMBL/GenBank/DDBJ databases">
        <title>Draft genome sequence of Spirulina subsalsa with high tolerance to salinity and hype-accumulation of phycocyanin.</title>
        <authorList>
            <person name="Pei H."/>
            <person name="Jiang L."/>
        </authorList>
    </citation>
    <scope>NUCLEOTIDE SEQUENCE [LARGE SCALE GENOMIC DNA]</scope>
    <source>
        <strain evidence="1 2">FACHB-351</strain>
    </source>
</reference>
<accession>A0ABT3LC28</accession>
<gene>
    <name evidence="1" type="ORF">K4A83_20575</name>
</gene>
<dbReference type="RefSeq" id="WP_265266568.1">
    <property type="nucleotide sequence ID" value="NZ_JAIHOM010000158.1"/>
</dbReference>
<dbReference type="Proteomes" id="UP001526426">
    <property type="component" value="Unassembled WGS sequence"/>
</dbReference>
<proteinExistence type="predicted"/>
<evidence type="ECO:0000313" key="1">
    <source>
        <dbReference type="EMBL" id="MCW6038649.1"/>
    </source>
</evidence>
<protein>
    <submittedName>
        <fullName evidence="1">Uncharacterized protein</fullName>
    </submittedName>
</protein>
<name>A0ABT3LC28_9CYAN</name>
<comment type="caution">
    <text evidence="1">The sequence shown here is derived from an EMBL/GenBank/DDBJ whole genome shotgun (WGS) entry which is preliminary data.</text>
</comment>